<proteinExistence type="predicted"/>
<dbReference type="AlphaFoldDB" id="A0A5S6QPK3"/>
<organism evidence="1 2">
    <name type="scientific">Trichuris muris</name>
    <name type="common">Mouse whipworm</name>
    <dbReference type="NCBI Taxonomy" id="70415"/>
    <lineage>
        <taxon>Eukaryota</taxon>
        <taxon>Metazoa</taxon>
        <taxon>Ecdysozoa</taxon>
        <taxon>Nematoda</taxon>
        <taxon>Enoplea</taxon>
        <taxon>Dorylaimia</taxon>
        <taxon>Trichinellida</taxon>
        <taxon>Trichuridae</taxon>
        <taxon>Trichuris</taxon>
    </lineage>
</organism>
<dbReference type="Proteomes" id="UP000046395">
    <property type="component" value="Unassembled WGS sequence"/>
</dbReference>
<evidence type="ECO:0000313" key="1">
    <source>
        <dbReference type="Proteomes" id="UP000046395"/>
    </source>
</evidence>
<keyword evidence="1" id="KW-1185">Reference proteome</keyword>
<dbReference type="WBParaSite" id="TMUE_2000009108.1">
    <property type="protein sequence ID" value="TMUE_2000009108.1"/>
    <property type="gene ID" value="WBGene00294915"/>
</dbReference>
<name>A0A5S6QPK3_TRIMR</name>
<accession>A0A5S6QPK3</accession>
<evidence type="ECO:0000313" key="2">
    <source>
        <dbReference type="WBParaSite" id="TMUE_2000009108.1"/>
    </source>
</evidence>
<sequence>MSNIDVYYGKEKDRLVNFLLHNRSLAPIHLTLINASNTAKVCVVFLERKVMEPIELERTFIEAKGEKVIEIKSAGSAEIRKEDLSMVRIALISLRSEIDMAQTDQANTPACHASIYQVSKLITPIPDRYRLIDTEDFPSSALRMEEGYSSMESVLTDRCPKSAALTDMQNKWTLGFHSNTVDFPTTSLRQASILREEAITIKAANYNSETRKSKECSHNSSNLSVSPARENLKEQCSEALRTTATACHENQQFAEKMPDVFEDTRQTSVGILDFVQSHLSNLAILAVCYVIAKAAISRFM</sequence>
<reference evidence="2" key="1">
    <citation type="submission" date="2019-12" db="UniProtKB">
        <authorList>
            <consortium name="WormBaseParasite"/>
        </authorList>
    </citation>
    <scope>IDENTIFICATION</scope>
</reference>
<protein>
    <submittedName>
        <fullName evidence="2">MSP domain-containing protein</fullName>
    </submittedName>
</protein>